<dbReference type="InterPro" id="IPR012327">
    <property type="entry name" value="MeTrfase_D12"/>
</dbReference>
<dbReference type="PANTHER" id="PTHR30481">
    <property type="entry name" value="DNA ADENINE METHYLASE"/>
    <property type="match status" value="1"/>
</dbReference>
<dbReference type="EMBL" id="CP019698">
    <property type="protein sequence ID" value="AQS58223.1"/>
    <property type="molecule type" value="Genomic_DNA"/>
</dbReference>
<evidence type="ECO:0000256" key="5">
    <source>
        <dbReference type="ARBA" id="ARBA00022691"/>
    </source>
</evidence>
<evidence type="ECO:0000313" key="10">
    <source>
        <dbReference type="EMBL" id="AQS58223.1"/>
    </source>
</evidence>
<evidence type="ECO:0000256" key="4">
    <source>
        <dbReference type="ARBA" id="ARBA00022679"/>
    </source>
</evidence>
<keyword evidence="4 8" id="KW-0808">Transferase</keyword>
<dbReference type="AlphaFoldDB" id="A0A1S6ITX0"/>
<evidence type="ECO:0000256" key="9">
    <source>
        <dbReference type="SAM" id="Coils"/>
    </source>
</evidence>
<dbReference type="PROSITE" id="PS00092">
    <property type="entry name" value="N6_MTASE"/>
    <property type="match status" value="1"/>
</dbReference>
<evidence type="ECO:0000256" key="7">
    <source>
        <dbReference type="PIRSR" id="PIRSR000398-1"/>
    </source>
</evidence>
<dbReference type="Pfam" id="PF02086">
    <property type="entry name" value="MethyltransfD12"/>
    <property type="match status" value="1"/>
</dbReference>
<dbReference type="GO" id="GO:0009307">
    <property type="term" value="P:DNA restriction-modification system"/>
    <property type="evidence" value="ECO:0007669"/>
    <property type="project" value="InterPro"/>
</dbReference>
<protein>
    <recommendedName>
        <fullName evidence="2 8">Site-specific DNA-methyltransferase (adenine-specific)</fullName>
        <ecNumber evidence="2 8">2.1.1.72</ecNumber>
    </recommendedName>
</protein>
<dbReference type="InterPro" id="IPR029063">
    <property type="entry name" value="SAM-dependent_MTases_sf"/>
</dbReference>
<dbReference type="InterPro" id="IPR012263">
    <property type="entry name" value="M_m6A_EcoRV"/>
</dbReference>
<dbReference type="InterPro" id="IPR002052">
    <property type="entry name" value="DNA_methylase_N6_adenine_CS"/>
</dbReference>
<accession>A0A1S6ITX0</accession>
<evidence type="ECO:0000256" key="2">
    <source>
        <dbReference type="ARBA" id="ARBA00011900"/>
    </source>
</evidence>
<keyword evidence="11" id="KW-1185">Reference proteome</keyword>
<dbReference type="InterPro" id="IPR023095">
    <property type="entry name" value="Ade_MeTrfase_dom_2"/>
</dbReference>
<dbReference type="Gene3D" id="3.40.50.150">
    <property type="entry name" value="Vaccinia Virus protein VP39"/>
    <property type="match status" value="1"/>
</dbReference>
<evidence type="ECO:0000256" key="8">
    <source>
        <dbReference type="RuleBase" id="RU361257"/>
    </source>
</evidence>
<dbReference type="GO" id="GO:0032259">
    <property type="term" value="P:methylation"/>
    <property type="evidence" value="ECO:0007669"/>
    <property type="project" value="UniProtKB-KW"/>
</dbReference>
<feature type="coiled-coil region" evidence="9">
    <location>
        <begin position="60"/>
        <end position="91"/>
    </location>
</feature>
<keyword evidence="9" id="KW-0175">Coiled coil</keyword>
<gene>
    <name evidence="10" type="ORF">B0537_03450</name>
</gene>
<name>A0A1S6ITX0_9FIRM</name>
<dbReference type="Proteomes" id="UP000189464">
    <property type="component" value="Chromosome"/>
</dbReference>
<proteinExistence type="inferred from homology"/>
<evidence type="ECO:0000256" key="3">
    <source>
        <dbReference type="ARBA" id="ARBA00022603"/>
    </source>
</evidence>
<dbReference type="OrthoDB" id="9805629at2"/>
<evidence type="ECO:0000256" key="6">
    <source>
        <dbReference type="ARBA" id="ARBA00047942"/>
    </source>
</evidence>
<dbReference type="GO" id="GO:0009007">
    <property type="term" value="F:site-specific DNA-methyltransferase (adenine-specific) activity"/>
    <property type="evidence" value="ECO:0007669"/>
    <property type="project" value="UniProtKB-UniRule"/>
</dbReference>
<dbReference type="GO" id="GO:1904047">
    <property type="term" value="F:S-adenosyl-L-methionine binding"/>
    <property type="evidence" value="ECO:0007669"/>
    <property type="project" value="TreeGrafter"/>
</dbReference>
<dbReference type="Gene3D" id="1.10.1020.10">
    <property type="entry name" value="Adenine-specific Methyltransferase, Domain 2"/>
    <property type="match status" value="1"/>
</dbReference>
<dbReference type="EC" id="2.1.1.72" evidence="2 8"/>
<comment type="catalytic activity">
    <reaction evidence="6 8">
        <text>a 2'-deoxyadenosine in DNA + S-adenosyl-L-methionine = an N(6)-methyl-2'-deoxyadenosine in DNA + S-adenosyl-L-homocysteine + H(+)</text>
        <dbReference type="Rhea" id="RHEA:15197"/>
        <dbReference type="Rhea" id="RHEA-COMP:12418"/>
        <dbReference type="Rhea" id="RHEA-COMP:12419"/>
        <dbReference type="ChEBI" id="CHEBI:15378"/>
        <dbReference type="ChEBI" id="CHEBI:57856"/>
        <dbReference type="ChEBI" id="CHEBI:59789"/>
        <dbReference type="ChEBI" id="CHEBI:90615"/>
        <dbReference type="ChEBI" id="CHEBI:90616"/>
        <dbReference type="EC" id="2.1.1.72"/>
    </reaction>
</comment>
<comment type="similarity">
    <text evidence="1 8">Belongs to the N(4)/N(6)-methyltransferase family.</text>
</comment>
<dbReference type="REBASE" id="191033">
    <property type="entry name" value="M.DfeGSS09ORF3450P"/>
</dbReference>
<keyword evidence="5 8" id="KW-0949">S-adenosyl-L-methionine</keyword>
<dbReference type="NCBIfam" id="TIGR00571">
    <property type="entry name" value="dam"/>
    <property type="match status" value="1"/>
</dbReference>
<dbReference type="GO" id="GO:0006298">
    <property type="term" value="P:mismatch repair"/>
    <property type="evidence" value="ECO:0007669"/>
    <property type="project" value="TreeGrafter"/>
</dbReference>
<dbReference type="SUPFAM" id="SSF53335">
    <property type="entry name" value="S-adenosyl-L-methionine-dependent methyltransferases"/>
    <property type="match status" value="1"/>
</dbReference>
<dbReference type="PANTHER" id="PTHR30481:SF3">
    <property type="entry name" value="DNA ADENINE METHYLASE"/>
    <property type="match status" value="1"/>
</dbReference>
<feature type="binding site" evidence="7">
    <location>
        <position position="189"/>
    </location>
    <ligand>
        <name>S-adenosyl-L-methionine</name>
        <dbReference type="ChEBI" id="CHEBI:59789"/>
    </ligand>
</feature>
<organism evidence="10 11">
    <name type="scientific">Desulforamulus ferrireducens</name>
    <dbReference type="NCBI Taxonomy" id="1833852"/>
    <lineage>
        <taxon>Bacteria</taxon>
        <taxon>Bacillati</taxon>
        <taxon>Bacillota</taxon>
        <taxon>Clostridia</taxon>
        <taxon>Eubacteriales</taxon>
        <taxon>Peptococcaceae</taxon>
        <taxon>Desulforamulus</taxon>
    </lineage>
</organism>
<evidence type="ECO:0000256" key="1">
    <source>
        <dbReference type="ARBA" id="ARBA00006594"/>
    </source>
</evidence>
<reference evidence="10 11" key="1">
    <citation type="journal article" date="2016" name="Int. J. Syst. Evol. Microbiol.">
        <title>Desulfotomaculum ferrireducens sp. nov., a moderately thermophilic sulfate-reducing and dissimilatory Fe(III)-reducing bacterium isolated from compost.</title>
        <authorList>
            <person name="Yang G."/>
            <person name="Guo J."/>
            <person name="Zhuang L."/>
            <person name="Yuan Y."/>
            <person name="Zhou S."/>
        </authorList>
    </citation>
    <scope>NUCLEOTIDE SEQUENCE [LARGE SCALE GENOMIC DNA]</scope>
    <source>
        <strain evidence="10 11">GSS09</strain>
    </source>
</reference>
<keyword evidence="3 8" id="KW-0489">Methyltransferase</keyword>
<dbReference type="PRINTS" id="PR00505">
    <property type="entry name" value="D12N6MTFRASE"/>
</dbReference>
<dbReference type="RefSeq" id="WP_077713190.1">
    <property type="nucleotide sequence ID" value="NZ_CP019698.1"/>
</dbReference>
<dbReference type="KEGG" id="dfg:B0537_03450"/>
<dbReference type="STRING" id="1833852.B0537_03450"/>
<feature type="binding site" evidence="7">
    <location>
        <position position="17"/>
    </location>
    <ligand>
        <name>S-adenosyl-L-methionine</name>
        <dbReference type="ChEBI" id="CHEBI:59789"/>
    </ligand>
</feature>
<dbReference type="GO" id="GO:0043565">
    <property type="term" value="F:sequence-specific DNA binding"/>
    <property type="evidence" value="ECO:0007669"/>
    <property type="project" value="TreeGrafter"/>
</dbReference>
<dbReference type="PIRSF" id="PIRSF000398">
    <property type="entry name" value="M_m6A_EcoRV"/>
    <property type="match status" value="1"/>
</dbReference>
<evidence type="ECO:0000313" key="11">
    <source>
        <dbReference type="Proteomes" id="UP000189464"/>
    </source>
</evidence>
<sequence>MKNNPLVAPVVKWVGGKRQLLQDILKHIPDKFPTYYEPFLGGGAVLFHLQPNRAVVNDINEELINVYTVIRDNLEELIEDLKEHKNEAEYFYEIRELDRDKKKYNQLSNVKRASRIIYLNKTCYNGLFRVNQQGEFNAPFGRYKNPNIVNETTLRAVSNYFNKAKITFKCGDFEEAVSGIRKGSFVYFDPPYDPVSDSANFTGYDKGGFDREEQIRLKKLCDKLDAKGVKFLLSNSATEFILELYKDYNITIVQANRAINSRGDKRGKVDEVLVKNYE</sequence>
<feature type="binding site" evidence="7">
    <location>
        <position position="13"/>
    </location>
    <ligand>
        <name>S-adenosyl-L-methionine</name>
        <dbReference type="ChEBI" id="CHEBI:59789"/>
    </ligand>
</feature>
<feature type="binding site" evidence="7">
    <location>
        <position position="58"/>
    </location>
    <ligand>
        <name>S-adenosyl-L-methionine</name>
        <dbReference type="ChEBI" id="CHEBI:59789"/>
    </ligand>
</feature>